<keyword evidence="5" id="KW-1185">Reference proteome</keyword>
<dbReference type="Pfam" id="PF06977">
    <property type="entry name" value="SdiA-regulated"/>
    <property type="match status" value="1"/>
</dbReference>
<dbReference type="RefSeq" id="WP_245689884.1">
    <property type="nucleotide sequence ID" value="NZ_FNGS01000003.1"/>
</dbReference>
<gene>
    <name evidence="4" type="ORF">SAMN04488090_1645</name>
</gene>
<dbReference type="InterPro" id="IPR009722">
    <property type="entry name" value="YjiK/CarP"/>
</dbReference>
<name>A0A1G9MKN6_9BACT</name>
<protein>
    <submittedName>
        <fullName evidence="4">Uncharacterized protein YjiK</fullName>
    </submittedName>
</protein>
<dbReference type="GO" id="GO:0005886">
    <property type="term" value="C:plasma membrane"/>
    <property type="evidence" value="ECO:0007669"/>
    <property type="project" value="UniProtKB-SubCell"/>
</dbReference>
<keyword evidence="2" id="KW-1003">Cell membrane</keyword>
<dbReference type="STRING" id="563176.SAMN04488090_1645"/>
<keyword evidence="3" id="KW-0472">Membrane</keyword>
<reference evidence="4 5" key="1">
    <citation type="submission" date="2016-10" db="EMBL/GenBank/DDBJ databases">
        <authorList>
            <person name="de Groot N.N."/>
        </authorList>
    </citation>
    <scope>NUCLEOTIDE SEQUENCE [LARGE SCALE GENOMIC DNA]</scope>
    <source>
        <strain evidence="4 5">DSM 21668</strain>
    </source>
</reference>
<sequence>MRSIFVFLLMAAAGACQSKKQEQTASASAPALSPLAYDLAHPSRTFPLPASLKEISGITYVKDGQLACINDEDGDLFLFDYKSGKVTDRRMWGTPGDYEDLAYVDNTFYIMRSDGKLFVFPLSETIQAGDEDHKTTRSIRSFGLVLPGDKNELEGFCFDPKTKWFFVAAKNTKGGSGKPDTRYVYFYDRARNLSWKGIVLRKQSFEELGFTGKDATFNPSGIAVHPLTKHVYILASNGHKLIVLDRKGGQFVSVEKLDPKVFEQPEGICFAPDGTLFLSSEGKKNPGMIWAFKPR</sequence>
<evidence type="ECO:0000313" key="5">
    <source>
        <dbReference type="Proteomes" id="UP000198901"/>
    </source>
</evidence>
<dbReference type="Gene3D" id="2.130.10.10">
    <property type="entry name" value="YVTN repeat-like/Quinoprotein amine dehydrogenase"/>
    <property type="match status" value="1"/>
</dbReference>
<proteinExistence type="predicted"/>
<dbReference type="AlphaFoldDB" id="A0A1G9MKN6"/>
<dbReference type="InterPro" id="IPR015943">
    <property type="entry name" value="WD40/YVTN_repeat-like_dom_sf"/>
</dbReference>
<comment type="subcellular location">
    <subcellularLocation>
        <location evidence="1">Cell membrane</location>
    </subcellularLocation>
</comment>
<organism evidence="4 5">
    <name type="scientific">Siphonobacter aquaeclarae</name>
    <dbReference type="NCBI Taxonomy" id="563176"/>
    <lineage>
        <taxon>Bacteria</taxon>
        <taxon>Pseudomonadati</taxon>
        <taxon>Bacteroidota</taxon>
        <taxon>Cytophagia</taxon>
        <taxon>Cytophagales</taxon>
        <taxon>Cytophagaceae</taxon>
        <taxon>Siphonobacter</taxon>
    </lineage>
</organism>
<evidence type="ECO:0000313" key="4">
    <source>
        <dbReference type="EMBL" id="SDL74828.1"/>
    </source>
</evidence>
<evidence type="ECO:0000256" key="2">
    <source>
        <dbReference type="ARBA" id="ARBA00022475"/>
    </source>
</evidence>
<dbReference type="Proteomes" id="UP000198901">
    <property type="component" value="Unassembled WGS sequence"/>
</dbReference>
<dbReference type="PROSITE" id="PS51257">
    <property type="entry name" value="PROKAR_LIPOPROTEIN"/>
    <property type="match status" value="1"/>
</dbReference>
<evidence type="ECO:0000256" key="3">
    <source>
        <dbReference type="ARBA" id="ARBA00023136"/>
    </source>
</evidence>
<dbReference type="SUPFAM" id="SSF75011">
    <property type="entry name" value="3-carboxy-cis,cis-mucoante lactonizing enzyme"/>
    <property type="match status" value="1"/>
</dbReference>
<accession>A0A1G9MKN6</accession>
<evidence type="ECO:0000256" key="1">
    <source>
        <dbReference type="ARBA" id="ARBA00004236"/>
    </source>
</evidence>
<dbReference type="EMBL" id="FNGS01000003">
    <property type="protein sequence ID" value="SDL74828.1"/>
    <property type="molecule type" value="Genomic_DNA"/>
</dbReference>